<feature type="compositionally biased region" description="Acidic residues" evidence="1">
    <location>
        <begin position="48"/>
        <end position="59"/>
    </location>
</feature>
<dbReference type="PANTHER" id="PTHR21780:SF0">
    <property type="entry name" value="TRANSMEMBRANE PROTEIN 209"/>
    <property type="match status" value="1"/>
</dbReference>
<feature type="transmembrane region" description="Helical" evidence="2">
    <location>
        <begin position="237"/>
        <end position="259"/>
    </location>
</feature>
<feature type="transmembrane region" description="Helical" evidence="2">
    <location>
        <begin position="279"/>
        <end position="297"/>
    </location>
</feature>
<dbReference type="AlphaFoldDB" id="A0A9W8AD20"/>
<keyword evidence="4" id="KW-1185">Reference proteome</keyword>
<name>A0A9W8AD20_9FUNG</name>
<feature type="region of interest" description="Disordered" evidence="1">
    <location>
        <begin position="1"/>
        <end position="215"/>
    </location>
</feature>
<evidence type="ECO:0000256" key="2">
    <source>
        <dbReference type="SAM" id="Phobius"/>
    </source>
</evidence>
<protein>
    <submittedName>
        <fullName evidence="3">Uncharacterized protein</fullName>
    </submittedName>
</protein>
<sequence length="867" mass="93436">MPLWTFASETAEPPKSAGPLPPLDGRNFPAPGIRTQREQELITMLQEMQDDDPFDDDYDASPSTPPGIPQQQPPKSPPQQATHMTPRAKPTASQVSTTPQMTAQVKSPFLPRTPGGTLPRWYKPRTPGANTAMNTPARMGPAGPTTPGTRPADAPPVDASSPIQPTYKVRLRHRTDLTGTPSTAFDPEPVLSSVASPSKSPASPDQEQRGRWEHPELQRLRQLREARGITGATLKRLQINLGVLIVVYLITSTSVYLAVRRFLFRLGTFPTNTILLIEWAVYGILLFNVAEAAWKFIKPGSRYDELSLTPQQRHLVGLDPGVKTSAVSPTSVSPPKYQRRLFGATPRQPPPAPTSTVATRSEGPVTVLSRNTMPSATPNPTFTPSARLPFRSIDNLRDLDSMLGPAAIDVTPTRPDSMGVANLFSPAPADYNTPFTAHSGRDAPADAGRTFPPLPAYQTASPHSPPYFKDHTRAKSKHNKNPSAWHEAYRFVDARDVLHDELHVSDVDLDQLTENMRRWISVRILEPLVHSIDTVDAELRNQGLGHLTCSEFDSLQTAAQTVTAAAALAPSAASATAAPVAPTPGFGASFGGSTWGAVASRPALGANQNAPPTTLADLATPRFAHEPLAKIRLKLEVYLAVPNHPSRRYVIDRARALASGGVMAAYRWSADDHGVSKSLGSLSLVGNAPSVSMMSHTTAAAAAGASSTAANGSRDPSDAQLIFHLVCSYLDLISPGASLEANAGRPFSFRYAVQCDVSPDPRQTLQIKQVDRNPPRFVVLAQPQTCLETAPRRDSQFQAWVVFFLLARTRNDGYLGLLNVNAGNFGMDLLLAGTRLMNTSGDETSPGMAAARSSYVDSLPPTNTLTF</sequence>
<dbReference type="InterPro" id="IPR019176">
    <property type="entry name" value="Cytochrome_B561-rel"/>
</dbReference>
<dbReference type="Pfam" id="PF08058">
    <property type="entry name" value="NPCC"/>
    <property type="match status" value="1"/>
</dbReference>
<feature type="compositionally biased region" description="Pro residues" evidence="1">
    <location>
        <begin position="63"/>
        <end position="77"/>
    </location>
</feature>
<comment type="caution">
    <text evidence="3">The sequence shown here is derived from an EMBL/GenBank/DDBJ whole genome shotgun (WGS) entry which is preliminary data.</text>
</comment>
<keyword evidence="2" id="KW-0812">Transmembrane</keyword>
<feature type="compositionally biased region" description="Basic and acidic residues" evidence="1">
    <location>
        <begin position="206"/>
        <end position="215"/>
    </location>
</feature>
<organism evidence="3 4">
    <name type="scientific">Tieghemiomyces parasiticus</name>
    <dbReference type="NCBI Taxonomy" id="78921"/>
    <lineage>
        <taxon>Eukaryota</taxon>
        <taxon>Fungi</taxon>
        <taxon>Fungi incertae sedis</taxon>
        <taxon>Zoopagomycota</taxon>
        <taxon>Kickxellomycotina</taxon>
        <taxon>Dimargaritomycetes</taxon>
        <taxon>Dimargaritales</taxon>
        <taxon>Dimargaritaceae</taxon>
        <taxon>Tieghemiomyces</taxon>
    </lineage>
</organism>
<evidence type="ECO:0000313" key="4">
    <source>
        <dbReference type="Proteomes" id="UP001150569"/>
    </source>
</evidence>
<feature type="compositionally biased region" description="Low complexity" evidence="1">
    <location>
        <begin position="135"/>
        <end position="162"/>
    </location>
</feature>
<dbReference type="GO" id="GO:0016020">
    <property type="term" value="C:membrane"/>
    <property type="evidence" value="ECO:0007669"/>
    <property type="project" value="TreeGrafter"/>
</dbReference>
<dbReference type="EMBL" id="JANBPT010000153">
    <property type="protein sequence ID" value="KAJ1926727.1"/>
    <property type="molecule type" value="Genomic_DNA"/>
</dbReference>
<feature type="compositionally biased region" description="Polar residues" evidence="1">
    <location>
        <begin position="91"/>
        <end position="105"/>
    </location>
</feature>
<dbReference type="Pfam" id="PF09786">
    <property type="entry name" value="CytochromB561_N"/>
    <property type="match status" value="1"/>
</dbReference>
<feature type="region of interest" description="Disordered" evidence="1">
    <location>
        <begin position="341"/>
        <end position="361"/>
    </location>
</feature>
<reference evidence="3" key="1">
    <citation type="submission" date="2022-07" db="EMBL/GenBank/DDBJ databases">
        <title>Phylogenomic reconstructions and comparative analyses of Kickxellomycotina fungi.</title>
        <authorList>
            <person name="Reynolds N.K."/>
            <person name="Stajich J.E."/>
            <person name="Barry K."/>
            <person name="Grigoriev I.V."/>
            <person name="Crous P."/>
            <person name="Smith M.E."/>
        </authorList>
    </citation>
    <scope>NUCLEOTIDE SEQUENCE</scope>
    <source>
        <strain evidence="3">RSA 861</strain>
    </source>
</reference>
<dbReference type="PANTHER" id="PTHR21780">
    <property type="entry name" value="TRANSMEMBRANE PROTEIN 209"/>
    <property type="match status" value="1"/>
</dbReference>
<keyword evidence="2" id="KW-0472">Membrane</keyword>
<gene>
    <name evidence="3" type="ORF">IWQ60_003536</name>
</gene>
<evidence type="ECO:0000256" key="1">
    <source>
        <dbReference type="SAM" id="MobiDB-lite"/>
    </source>
</evidence>
<accession>A0A9W8AD20</accession>
<keyword evidence="2" id="KW-1133">Transmembrane helix</keyword>
<proteinExistence type="predicted"/>
<dbReference type="InterPro" id="IPR012578">
    <property type="entry name" value="Nucl_pore_cmplx"/>
</dbReference>
<dbReference type="Proteomes" id="UP001150569">
    <property type="component" value="Unassembled WGS sequence"/>
</dbReference>
<dbReference type="OrthoDB" id="509821at2759"/>
<feature type="compositionally biased region" description="Low complexity" evidence="1">
    <location>
        <begin position="189"/>
        <end position="204"/>
    </location>
</feature>
<evidence type="ECO:0000313" key="3">
    <source>
        <dbReference type="EMBL" id="KAJ1926727.1"/>
    </source>
</evidence>